<accession>A0A1G2H2Y2</accession>
<evidence type="ECO:0008006" key="4">
    <source>
        <dbReference type="Google" id="ProtNLM"/>
    </source>
</evidence>
<proteinExistence type="predicted"/>
<evidence type="ECO:0000313" key="3">
    <source>
        <dbReference type="Proteomes" id="UP000177954"/>
    </source>
</evidence>
<organism evidence="2 3">
    <name type="scientific">Candidatus Ryanbacteria bacterium RIFCSPLOWO2_02_FULL_47_14</name>
    <dbReference type="NCBI Taxonomy" id="1802129"/>
    <lineage>
        <taxon>Bacteria</taxon>
        <taxon>Candidatus Ryaniibacteriota</taxon>
    </lineage>
</organism>
<protein>
    <recommendedName>
        <fullName evidence="4">PsbP C-terminal domain-containing protein</fullName>
    </recommendedName>
</protein>
<keyword evidence="1" id="KW-1133">Transmembrane helix</keyword>
<feature type="transmembrane region" description="Helical" evidence="1">
    <location>
        <begin position="15"/>
        <end position="34"/>
    </location>
</feature>
<gene>
    <name evidence="2" type="ORF">A3J04_03325</name>
</gene>
<evidence type="ECO:0000313" key="2">
    <source>
        <dbReference type="EMBL" id="OGZ56823.1"/>
    </source>
</evidence>
<dbReference type="STRING" id="1802129.A3J04_03325"/>
<dbReference type="Proteomes" id="UP000177954">
    <property type="component" value="Unassembled WGS sequence"/>
</dbReference>
<keyword evidence="1" id="KW-0472">Membrane</keyword>
<dbReference type="AlphaFoldDB" id="A0A1G2H2Y2"/>
<reference evidence="2 3" key="1">
    <citation type="journal article" date="2016" name="Nat. Commun.">
        <title>Thousands of microbial genomes shed light on interconnected biogeochemical processes in an aquifer system.</title>
        <authorList>
            <person name="Anantharaman K."/>
            <person name="Brown C.T."/>
            <person name="Hug L.A."/>
            <person name="Sharon I."/>
            <person name="Castelle C.J."/>
            <person name="Probst A.J."/>
            <person name="Thomas B.C."/>
            <person name="Singh A."/>
            <person name="Wilkins M.J."/>
            <person name="Karaoz U."/>
            <person name="Brodie E.L."/>
            <person name="Williams K.H."/>
            <person name="Hubbard S.S."/>
            <person name="Banfield J.F."/>
        </authorList>
    </citation>
    <scope>NUCLEOTIDE SEQUENCE [LARGE SCALE GENOMIC DNA]</scope>
</reference>
<name>A0A1G2H2Y2_9BACT</name>
<sequence>MNDEKLHRIVHPNRGMLYFLAISIAILLGVYYAAQRYVIDEEARDVEASFINAQSVKNTDALREENIQNWKTYRNEQYGFEFKYPEDISLKTDTSGYIIISERNVVDAKELTISSLRRKDSTRTLAEFVHNYNGYDEEDIHTQFGNENKEFINGIEVYTFEEYYGSRSEAHYFFLKNKNEGVDALYVLYANENPMDIPFKKFQQILSSFKFFEPKR</sequence>
<dbReference type="EMBL" id="MHNZ01000007">
    <property type="protein sequence ID" value="OGZ56823.1"/>
    <property type="molecule type" value="Genomic_DNA"/>
</dbReference>
<evidence type="ECO:0000256" key="1">
    <source>
        <dbReference type="SAM" id="Phobius"/>
    </source>
</evidence>
<keyword evidence="1" id="KW-0812">Transmembrane</keyword>
<comment type="caution">
    <text evidence="2">The sequence shown here is derived from an EMBL/GenBank/DDBJ whole genome shotgun (WGS) entry which is preliminary data.</text>
</comment>